<evidence type="ECO:0000313" key="10">
    <source>
        <dbReference type="Proteomes" id="UP000800035"/>
    </source>
</evidence>
<dbReference type="OrthoDB" id="2592092at2759"/>
<evidence type="ECO:0000259" key="7">
    <source>
        <dbReference type="Pfam" id="PF07967"/>
    </source>
</evidence>
<reference evidence="9" key="1">
    <citation type="journal article" date="2020" name="Stud. Mycol.">
        <title>101 Dothideomycetes genomes: a test case for predicting lifestyles and emergence of pathogens.</title>
        <authorList>
            <person name="Haridas S."/>
            <person name="Albert R."/>
            <person name="Binder M."/>
            <person name="Bloem J."/>
            <person name="Labutti K."/>
            <person name="Salamov A."/>
            <person name="Andreopoulos B."/>
            <person name="Baker S."/>
            <person name="Barry K."/>
            <person name="Bills G."/>
            <person name="Bluhm B."/>
            <person name="Cannon C."/>
            <person name="Castanera R."/>
            <person name="Culley D."/>
            <person name="Daum C."/>
            <person name="Ezra D."/>
            <person name="Gonzalez J."/>
            <person name="Henrissat B."/>
            <person name="Kuo A."/>
            <person name="Liang C."/>
            <person name="Lipzen A."/>
            <person name="Lutzoni F."/>
            <person name="Magnuson J."/>
            <person name="Mondo S."/>
            <person name="Nolan M."/>
            <person name="Ohm R."/>
            <person name="Pangilinan J."/>
            <person name="Park H.-J."/>
            <person name="Ramirez L."/>
            <person name="Alfaro M."/>
            <person name="Sun H."/>
            <person name="Tritt A."/>
            <person name="Yoshinaga Y."/>
            <person name="Zwiers L.-H."/>
            <person name="Turgeon B."/>
            <person name="Goodwin S."/>
            <person name="Spatafora J."/>
            <person name="Crous P."/>
            <person name="Grigoriev I."/>
        </authorList>
    </citation>
    <scope>NUCLEOTIDE SEQUENCE</scope>
    <source>
        <strain evidence="9">CBS 675.92</strain>
    </source>
</reference>
<evidence type="ECO:0000256" key="6">
    <source>
        <dbReference type="SAM" id="MobiDB-lite"/>
    </source>
</evidence>
<dbReference type="GO" id="GO:0005634">
    <property type="term" value="C:nucleus"/>
    <property type="evidence" value="ECO:0007669"/>
    <property type="project" value="UniProtKB-SubCell"/>
</dbReference>
<dbReference type="Proteomes" id="UP000800035">
    <property type="component" value="Unassembled WGS sequence"/>
</dbReference>
<evidence type="ECO:0000256" key="5">
    <source>
        <dbReference type="ARBA" id="ARBA00023242"/>
    </source>
</evidence>
<organism evidence="9 10">
    <name type="scientific">Byssothecium circinans</name>
    <dbReference type="NCBI Taxonomy" id="147558"/>
    <lineage>
        <taxon>Eukaryota</taxon>
        <taxon>Fungi</taxon>
        <taxon>Dikarya</taxon>
        <taxon>Ascomycota</taxon>
        <taxon>Pezizomycotina</taxon>
        <taxon>Dothideomycetes</taxon>
        <taxon>Pleosporomycetidae</taxon>
        <taxon>Pleosporales</taxon>
        <taxon>Massarineae</taxon>
        <taxon>Massarinaceae</taxon>
        <taxon>Byssothecium</taxon>
    </lineage>
</organism>
<evidence type="ECO:0000259" key="8">
    <source>
        <dbReference type="Pfam" id="PF08600"/>
    </source>
</evidence>
<feature type="region of interest" description="Disordered" evidence="6">
    <location>
        <begin position="43"/>
        <end position="67"/>
    </location>
</feature>
<gene>
    <name evidence="9" type="ORF">CC80DRAFT_491745</name>
</gene>
<protein>
    <submittedName>
        <fullName evidence="9">Zf-C3HC-domain-containing protein</fullName>
    </submittedName>
</protein>
<name>A0A6A5TZ15_9PLEO</name>
<feature type="compositionally biased region" description="Basic and acidic residues" evidence="6">
    <location>
        <begin position="447"/>
        <end position="457"/>
    </location>
</feature>
<dbReference type="AlphaFoldDB" id="A0A6A5TZ15"/>
<keyword evidence="3" id="KW-0863">Zinc-finger</keyword>
<feature type="compositionally biased region" description="Basic and acidic residues" evidence="6">
    <location>
        <begin position="488"/>
        <end position="499"/>
    </location>
</feature>
<evidence type="ECO:0000256" key="1">
    <source>
        <dbReference type="ARBA" id="ARBA00004123"/>
    </source>
</evidence>
<dbReference type="Pfam" id="PF07967">
    <property type="entry name" value="zf-C3HC"/>
    <property type="match status" value="1"/>
</dbReference>
<dbReference type="InterPro" id="IPR012935">
    <property type="entry name" value="NuBaID_N"/>
</dbReference>
<sequence length="499" mass="56404">MASSSPPPSAHEPALATTKRKFDNLLGQLTNASSTSLAATLHSNASATSPANSISPENVSKRSRRLSDVLMDRPRSRHVSGERIAAIKEKLFTPQKSQINRWSVGKSVRAIGTSKAPAKDVTPRKPVNYQPYSQEQFLERLRTFADVKVWTNKPDPIMEVEWAKQGWACAEWNVVACRGGCEQRIAVKLRPKRKDKDGKDIEYSEDLTGKLDEGLVEKYRELIVDGHHEDCLWRKRGCSNDIYHIPIANRAKSTVDCLLRYRSLKTIAKDLPLLENIKYPEPSIEDILKQVPSTFFSPPGSDITEERPSTSTDIVAFLFAIFGWHGVLDERLPITVCNHCFQRSGLWLYEDTRLKEMAKKLNVPLAHLRMDLILSHRDHCPWSNPETQRNPLDGPIANMAGWQTQEFMMLGKKKEKAAIHKNVESVDLGSEYTFPRASSDSTGNFTKDGEEKEESRWKKFKAKLRRTTSKKSLRSVRSVKSTKSTKSVGEKDKENEGMA</sequence>
<feature type="region of interest" description="Disordered" evidence="6">
    <location>
        <begin position="433"/>
        <end position="499"/>
    </location>
</feature>
<dbReference type="InterPro" id="IPR013909">
    <property type="entry name" value="NuBaID_C"/>
</dbReference>
<proteinExistence type="predicted"/>
<evidence type="ECO:0000256" key="3">
    <source>
        <dbReference type="ARBA" id="ARBA00022771"/>
    </source>
</evidence>
<dbReference type="PANTHER" id="PTHR15835:SF6">
    <property type="entry name" value="ZINC FINGER C3HC-TYPE PROTEIN 1"/>
    <property type="match status" value="1"/>
</dbReference>
<dbReference type="PANTHER" id="PTHR15835">
    <property type="entry name" value="NUCLEAR-INTERACTING PARTNER OF ALK"/>
    <property type="match status" value="1"/>
</dbReference>
<evidence type="ECO:0000256" key="4">
    <source>
        <dbReference type="ARBA" id="ARBA00022833"/>
    </source>
</evidence>
<comment type="subcellular location">
    <subcellularLocation>
        <location evidence="1">Nucleus</location>
    </subcellularLocation>
</comment>
<feature type="domain" description="NuBaID C-terminal" evidence="8">
    <location>
        <begin position="316"/>
        <end position="392"/>
    </location>
</feature>
<feature type="domain" description="C3HC-type" evidence="7">
    <location>
        <begin position="131"/>
        <end position="274"/>
    </location>
</feature>
<keyword evidence="10" id="KW-1185">Reference proteome</keyword>
<feature type="compositionally biased region" description="Polar residues" evidence="6">
    <location>
        <begin position="436"/>
        <end position="445"/>
    </location>
</feature>
<accession>A0A6A5TZ15</accession>
<feature type="compositionally biased region" description="Low complexity" evidence="6">
    <location>
        <begin position="475"/>
        <end position="487"/>
    </location>
</feature>
<dbReference type="EMBL" id="ML976990">
    <property type="protein sequence ID" value="KAF1956872.1"/>
    <property type="molecule type" value="Genomic_DNA"/>
</dbReference>
<evidence type="ECO:0000256" key="2">
    <source>
        <dbReference type="ARBA" id="ARBA00022723"/>
    </source>
</evidence>
<keyword evidence="2" id="KW-0479">Metal-binding</keyword>
<dbReference type="Pfam" id="PF08600">
    <property type="entry name" value="NuBaID_C"/>
    <property type="match status" value="1"/>
</dbReference>
<keyword evidence="5" id="KW-0539">Nucleus</keyword>
<evidence type="ECO:0000313" key="9">
    <source>
        <dbReference type="EMBL" id="KAF1956872.1"/>
    </source>
</evidence>
<dbReference type="GO" id="GO:0008270">
    <property type="term" value="F:zinc ion binding"/>
    <property type="evidence" value="ECO:0007669"/>
    <property type="project" value="UniProtKB-KW"/>
</dbReference>
<feature type="compositionally biased region" description="Basic residues" evidence="6">
    <location>
        <begin position="458"/>
        <end position="474"/>
    </location>
</feature>
<keyword evidence="4" id="KW-0862">Zinc</keyword>